<dbReference type="PANTHER" id="PTHR46832:SF1">
    <property type="entry name" value="5'-METHYLTHIOADENOSINE_S-ADENOSYLHOMOCYSTEINE NUCLEOSIDASE"/>
    <property type="match status" value="1"/>
</dbReference>
<gene>
    <name evidence="2" type="ORF">LR394_29825</name>
</gene>
<dbReference type="GO" id="GO:0019284">
    <property type="term" value="P:L-methionine salvage from S-adenosylmethionine"/>
    <property type="evidence" value="ECO:0007669"/>
    <property type="project" value="TreeGrafter"/>
</dbReference>
<dbReference type="Pfam" id="PF01048">
    <property type="entry name" value="PNP_UDP_1"/>
    <property type="match status" value="1"/>
</dbReference>
<dbReference type="PANTHER" id="PTHR46832">
    <property type="entry name" value="5'-METHYLTHIOADENOSINE/S-ADENOSYLHOMOCYSTEINE NUCLEOSIDASE"/>
    <property type="match status" value="1"/>
</dbReference>
<dbReference type="Proteomes" id="UP001138997">
    <property type="component" value="Unassembled WGS sequence"/>
</dbReference>
<keyword evidence="3" id="KW-1185">Reference proteome</keyword>
<evidence type="ECO:0000313" key="2">
    <source>
        <dbReference type="EMBL" id="MCD5315112.1"/>
    </source>
</evidence>
<dbReference type="InterPro" id="IPR000845">
    <property type="entry name" value="Nucleoside_phosphorylase_d"/>
</dbReference>
<dbReference type="RefSeq" id="WP_231447917.1">
    <property type="nucleotide sequence ID" value="NZ_JAJOMB010000020.1"/>
</dbReference>
<name>A0A9X1NHG7_9ACTN</name>
<dbReference type="GO" id="GO:0008930">
    <property type="term" value="F:methylthioadenosine nucleosidase activity"/>
    <property type="evidence" value="ECO:0007669"/>
    <property type="project" value="TreeGrafter"/>
</dbReference>
<dbReference type="GO" id="GO:0008782">
    <property type="term" value="F:adenosylhomocysteine nucleosidase activity"/>
    <property type="evidence" value="ECO:0007669"/>
    <property type="project" value="TreeGrafter"/>
</dbReference>
<protein>
    <submittedName>
        <fullName evidence="2">Nucleosidase</fullName>
    </submittedName>
</protein>
<dbReference type="GO" id="GO:0009116">
    <property type="term" value="P:nucleoside metabolic process"/>
    <property type="evidence" value="ECO:0007669"/>
    <property type="project" value="InterPro"/>
</dbReference>
<feature type="domain" description="Nucleoside phosphorylase" evidence="1">
    <location>
        <begin position="36"/>
        <end position="184"/>
    </location>
</feature>
<evidence type="ECO:0000259" key="1">
    <source>
        <dbReference type="Pfam" id="PF01048"/>
    </source>
</evidence>
<dbReference type="NCBIfam" id="NF004168">
    <property type="entry name" value="PRK05634.1"/>
    <property type="match status" value="1"/>
</dbReference>
<sequence>MSTEQLIGTISADKPLLVVAVKEEAQFLDAGLPVLITGIGKINATTALTLTLAAGVRPASLVNLGTAGALRSGLVGLHEISTVIQHDLDTDLLFRLTGETYGAPLQLAAPGGIALASGDTFVAGGPQRDALAEQAHLVDMEGYAVAAAAARLDLPVRLIKLVSDDADENSARTWPETVSECARVLADWVQRELA</sequence>
<proteinExistence type="predicted"/>
<dbReference type="AlphaFoldDB" id="A0A9X1NHG7"/>
<dbReference type="GO" id="GO:0005829">
    <property type="term" value="C:cytosol"/>
    <property type="evidence" value="ECO:0007669"/>
    <property type="project" value="TreeGrafter"/>
</dbReference>
<dbReference type="EMBL" id="JAJOMB010000020">
    <property type="protein sequence ID" value="MCD5315112.1"/>
    <property type="molecule type" value="Genomic_DNA"/>
</dbReference>
<organism evidence="2 3">
    <name type="scientific">Kineosporia babensis</name>
    <dbReference type="NCBI Taxonomy" id="499548"/>
    <lineage>
        <taxon>Bacteria</taxon>
        <taxon>Bacillati</taxon>
        <taxon>Actinomycetota</taxon>
        <taxon>Actinomycetes</taxon>
        <taxon>Kineosporiales</taxon>
        <taxon>Kineosporiaceae</taxon>
        <taxon>Kineosporia</taxon>
    </lineage>
</organism>
<accession>A0A9X1NHG7</accession>
<reference evidence="2" key="1">
    <citation type="submission" date="2021-11" db="EMBL/GenBank/DDBJ databases">
        <title>Streptomyces corallinus and Kineosporia corallina sp. nov., two new coral-derived marine actinobacteria.</title>
        <authorList>
            <person name="Buangrab K."/>
            <person name="Sutthacheep M."/>
            <person name="Yeemin T."/>
            <person name="Harunari E."/>
            <person name="Igarashi Y."/>
            <person name="Sripreechasak P."/>
            <person name="Kanchanasin P."/>
            <person name="Tanasupawat S."/>
            <person name="Phongsopitanun W."/>
        </authorList>
    </citation>
    <scope>NUCLEOTIDE SEQUENCE</scope>
    <source>
        <strain evidence="2">JCM 31032</strain>
    </source>
</reference>
<comment type="caution">
    <text evidence="2">The sequence shown here is derived from an EMBL/GenBank/DDBJ whole genome shotgun (WGS) entry which is preliminary data.</text>
</comment>
<dbReference type="InterPro" id="IPR035994">
    <property type="entry name" value="Nucleoside_phosphorylase_sf"/>
</dbReference>
<dbReference type="SUPFAM" id="SSF53167">
    <property type="entry name" value="Purine and uridine phosphorylases"/>
    <property type="match status" value="1"/>
</dbReference>
<dbReference type="Gene3D" id="3.40.50.1580">
    <property type="entry name" value="Nucleoside phosphorylase domain"/>
    <property type="match status" value="1"/>
</dbReference>
<evidence type="ECO:0000313" key="3">
    <source>
        <dbReference type="Proteomes" id="UP001138997"/>
    </source>
</evidence>